<dbReference type="Pfam" id="PF05949">
    <property type="entry name" value="DUF881"/>
    <property type="match status" value="1"/>
</dbReference>
<organism evidence="2">
    <name type="scientific">Schaalia odontolytica</name>
    <dbReference type="NCBI Taxonomy" id="1660"/>
    <lineage>
        <taxon>Bacteria</taxon>
        <taxon>Bacillati</taxon>
        <taxon>Actinomycetota</taxon>
        <taxon>Actinomycetes</taxon>
        <taxon>Actinomycetales</taxon>
        <taxon>Actinomycetaceae</taxon>
        <taxon>Schaalia</taxon>
    </lineage>
</organism>
<dbReference type="InterPro" id="IPR010273">
    <property type="entry name" value="DUF881"/>
</dbReference>
<dbReference type="PANTHER" id="PTHR37313">
    <property type="entry name" value="UPF0749 PROTEIN RV1825"/>
    <property type="match status" value="1"/>
</dbReference>
<dbReference type="EMBL" id="CACRSM010000002">
    <property type="protein sequence ID" value="VYS85956.1"/>
    <property type="molecule type" value="Genomic_DNA"/>
</dbReference>
<evidence type="ECO:0000256" key="1">
    <source>
        <dbReference type="ARBA" id="ARBA00009108"/>
    </source>
</evidence>
<dbReference type="Gene3D" id="3.30.70.1880">
    <property type="entry name" value="Protein of unknown function DUF881"/>
    <property type="match status" value="1"/>
</dbReference>
<proteinExistence type="inferred from homology"/>
<comment type="similarity">
    <text evidence="1">Belongs to the UPF0749 family.</text>
</comment>
<dbReference type="AlphaFoldDB" id="A0A6N2RYP1"/>
<reference evidence="2" key="1">
    <citation type="submission" date="2019-11" db="EMBL/GenBank/DDBJ databases">
        <authorList>
            <person name="Feng L."/>
        </authorList>
    </citation>
    <scope>NUCLEOTIDE SEQUENCE</scope>
    <source>
        <strain evidence="2">AodontolyticusLFYP35</strain>
    </source>
</reference>
<name>A0A6N2RYP1_9ACTO</name>
<gene>
    <name evidence="2" type="ORF">AOLFYP35_00590</name>
</gene>
<protein>
    <recommendedName>
        <fullName evidence="3">DUF881 domain-containing protein</fullName>
    </recommendedName>
</protein>
<dbReference type="PANTHER" id="PTHR37313:SF4">
    <property type="entry name" value="CONSERVED MEMBRANE PROTEIN-RELATED"/>
    <property type="match status" value="1"/>
</dbReference>
<accession>A0A6N2RYP1</accession>
<dbReference type="GO" id="GO:0005886">
    <property type="term" value="C:plasma membrane"/>
    <property type="evidence" value="ECO:0007669"/>
    <property type="project" value="TreeGrafter"/>
</dbReference>
<sequence>MKLFGRPLTRPTGRTLRSALSVLIVTTASGMLFVASARSNSETRSQTAVDLAGLVAHRQNEVKDLQDGVRSLKDQIAGHVPAAGQQSSDNVGELSKVPVSGPGITVTLSDAPTDSIPDNVNPNDLVIHQQDIDDVMNAMWEGGAEAMTVQGVRIAPRTVVRCIGNVILVGGTSFSPPYKISAIGNVNQLRNSVETNPRVVNYQRYVARYGLGWELKASEKLEFPASDQDLSLRYAQVVKENG</sequence>
<evidence type="ECO:0000313" key="2">
    <source>
        <dbReference type="EMBL" id="VYS85956.1"/>
    </source>
</evidence>
<evidence type="ECO:0008006" key="3">
    <source>
        <dbReference type="Google" id="ProtNLM"/>
    </source>
</evidence>